<dbReference type="AlphaFoldDB" id="A0A1D2MI05"/>
<evidence type="ECO:0000313" key="2">
    <source>
        <dbReference type="EMBL" id="ODM92593.1"/>
    </source>
</evidence>
<gene>
    <name evidence="2" type="ORF">Ocin01_14090</name>
</gene>
<reference evidence="2 3" key="1">
    <citation type="journal article" date="2016" name="Genome Biol. Evol.">
        <title>Gene Family Evolution Reflects Adaptation to Soil Environmental Stressors in the Genome of the Collembolan Orchesella cincta.</title>
        <authorList>
            <person name="Faddeeva-Vakhrusheva A."/>
            <person name="Derks M.F."/>
            <person name="Anvar S.Y."/>
            <person name="Agamennone V."/>
            <person name="Suring W."/>
            <person name="Smit S."/>
            <person name="van Straalen N.M."/>
            <person name="Roelofs D."/>
        </authorList>
    </citation>
    <scope>NUCLEOTIDE SEQUENCE [LARGE SCALE GENOMIC DNA]</scope>
    <source>
        <tissue evidence="2">Mixed pool</tissue>
    </source>
</reference>
<sequence>MAKLIITLFALVALAAVAIASPMGIGMGHGVVTSHHSHHIGHGLMGYPGIGMMGIGHGVTMHKSYHGIYPGMGMIG</sequence>
<organism evidence="2 3">
    <name type="scientific">Orchesella cincta</name>
    <name type="common">Springtail</name>
    <name type="synonym">Podura cincta</name>
    <dbReference type="NCBI Taxonomy" id="48709"/>
    <lineage>
        <taxon>Eukaryota</taxon>
        <taxon>Metazoa</taxon>
        <taxon>Ecdysozoa</taxon>
        <taxon>Arthropoda</taxon>
        <taxon>Hexapoda</taxon>
        <taxon>Collembola</taxon>
        <taxon>Entomobryomorpha</taxon>
        <taxon>Entomobryoidea</taxon>
        <taxon>Orchesellidae</taxon>
        <taxon>Orchesellinae</taxon>
        <taxon>Orchesella</taxon>
    </lineage>
</organism>
<evidence type="ECO:0000256" key="1">
    <source>
        <dbReference type="SAM" id="SignalP"/>
    </source>
</evidence>
<feature type="signal peptide" evidence="1">
    <location>
        <begin position="1"/>
        <end position="20"/>
    </location>
</feature>
<dbReference type="EMBL" id="LJIJ01001194">
    <property type="protein sequence ID" value="ODM92593.1"/>
    <property type="molecule type" value="Genomic_DNA"/>
</dbReference>
<protein>
    <submittedName>
        <fullName evidence="2">Uncharacterized protein</fullName>
    </submittedName>
</protein>
<proteinExistence type="predicted"/>
<feature type="chain" id="PRO_5008904063" evidence="1">
    <location>
        <begin position="21"/>
        <end position="76"/>
    </location>
</feature>
<accession>A0A1D2MI05</accession>
<comment type="caution">
    <text evidence="2">The sequence shown here is derived from an EMBL/GenBank/DDBJ whole genome shotgun (WGS) entry which is preliminary data.</text>
</comment>
<keyword evidence="1" id="KW-0732">Signal</keyword>
<evidence type="ECO:0000313" key="3">
    <source>
        <dbReference type="Proteomes" id="UP000094527"/>
    </source>
</evidence>
<name>A0A1D2MI05_ORCCI</name>
<dbReference type="Proteomes" id="UP000094527">
    <property type="component" value="Unassembled WGS sequence"/>
</dbReference>
<keyword evidence="3" id="KW-1185">Reference proteome</keyword>